<dbReference type="EMBL" id="JAPQKI010000005">
    <property type="protein sequence ID" value="KAJ5098135.1"/>
    <property type="molecule type" value="Genomic_DNA"/>
</dbReference>
<reference evidence="3" key="2">
    <citation type="journal article" date="2023" name="IMA Fungus">
        <title>Comparative genomic study of the Penicillium genus elucidates a diverse pangenome and 15 lateral gene transfer events.</title>
        <authorList>
            <person name="Petersen C."/>
            <person name="Sorensen T."/>
            <person name="Nielsen M.R."/>
            <person name="Sondergaard T.E."/>
            <person name="Sorensen J.L."/>
            <person name="Fitzpatrick D.A."/>
            <person name="Frisvad J.C."/>
            <person name="Nielsen K.L."/>
        </authorList>
    </citation>
    <scope>NUCLEOTIDE SEQUENCE</scope>
    <source>
        <strain evidence="3">IBT 30761</strain>
    </source>
</reference>
<dbReference type="Pfam" id="PF11951">
    <property type="entry name" value="Fungal_trans_2"/>
    <property type="match status" value="1"/>
</dbReference>
<keyword evidence="4" id="KW-1185">Reference proteome</keyword>
<dbReference type="AlphaFoldDB" id="A0A9W9FDB7"/>
<dbReference type="Proteomes" id="UP001149074">
    <property type="component" value="Unassembled WGS sequence"/>
</dbReference>
<comment type="subcellular location">
    <subcellularLocation>
        <location evidence="1">Nucleus</location>
    </subcellularLocation>
</comment>
<dbReference type="RefSeq" id="XP_056473789.1">
    <property type="nucleotide sequence ID" value="XM_056617630.1"/>
</dbReference>
<organism evidence="3 4">
    <name type="scientific">Penicillium argentinense</name>
    <dbReference type="NCBI Taxonomy" id="1131581"/>
    <lineage>
        <taxon>Eukaryota</taxon>
        <taxon>Fungi</taxon>
        <taxon>Dikarya</taxon>
        <taxon>Ascomycota</taxon>
        <taxon>Pezizomycotina</taxon>
        <taxon>Eurotiomycetes</taxon>
        <taxon>Eurotiomycetidae</taxon>
        <taxon>Eurotiales</taxon>
        <taxon>Aspergillaceae</taxon>
        <taxon>Penicillium</taxon>
    </lineage>
</organism>
<reference evidence="3" key="1">
    <citation type="submission" date="2022-11" db="EMBL/GenBank/DDBJ databases">
        <authorList>
            <person name="Petersen C."/>
        </authorList>
    </citation>
    <scope>NUCLEOTIDE SEQUENCE</scope>
    <source>
        <strain evidence="3">IBT 30761</strain>
    </source>
</reference>
<dbReference type="GO" id="GO:0003700">
    <property type="term" value="F:DNA-binding transcription factor activity"/>
    <property type="evidence" value="ECO:0007669"/>
    <property type="project" value="TreeGrafter"/>
</dbReference>
<evidence type="ECO:0008006" key="5">
    <source>
        <dbReference type="Google" id="ProtNLM"/>
    </source>
</evidence>
<keyword evidence="2" id="KW-0539">Nucleus</keyword>
<dbReference type="GO" id="GO:0045944">
    <property type="term" value="P:positive regulation of transcription by RNA polymerase II"/>
    <property type="evidence" value="ECO:0007669"/>
    <property type="project" value="TreeGrafter"/>
</dbReference>
<proteinExistence type="predicted"/>
<protein>
    <recommendedName>
        <fullName evidence="5">Fungal-specific transcription factor domain-containing protein</fullName>
    </recommendedName>
</protein>
<evidence type="ECO:0000256" key="1">
    <source>
        <dbReference type="ARBA" id="ARBA00004123"/>
    </source>
</evidence>
<accession>A0A9W9FDB7</accession>
<dbReference type="PANTHER" id="PTHR37534:SF8">
    <property type="entry name" value="ZN(II)2CYS6 TRANSCRIPTION FACTOR (EUROFUNG)"/>
    <property type="match status" value="1"/>
</dbReference>
<dbReference type="GO" id="GO:0000976">
    <property type="term" value="F:transcription cis-regulatory region binding"/>
    <property type="evidence" value="ECO:0007669"/>
    <property type="project" value="TreeGrafter"/>
</dbReference>
<dbReference type="GeneID" id="81356609"/>
<dbReference type="OrthoDB" id="3251668at2759"/>
<evidence type="ECO:0000256" key="2">
    <source>
        <dbReference type="ARBA" id="ARBA00023242"/>
    </source>
</evidence>
<dbReference type="InterPro" id="IPR021858">
    <property type="entry name" value="Fun_TF"/>
</dbReference>
<dbReference type="GO" id="GO:0005634">
    <property type="term" value="C:nucleus"/>
    <property type="evidence" value="ECO:0007669"/>
    <property type="project" value="UniProtKB-SubCell"/>
</dbReference>
<dbReference type="PANTHER" id="PTHR37534">
    <property type="entry name" value="TRANSCRIPTIONAL ACTIVATOR PROTEIN UGA3"/>
    <property type="match status" value="1"/>
</dbReference>
<comment type="caution">
    <text evidence="3">The sequence shown here is derived from an EMBL/GenBank/DDBJ whole genome shotgun (WGS) entry which is preliminary data.</text>
</comment>
<name>A0A9W9FDB7_9EURO</name>
<evidence type="ECO:0000313" key="3">
    <source>
        <dbReference type="EMBL" id="KAJ5098135.1"/>
    </source>
</evidence>
<gene>
    <name evidence="3" type="ORF">N7532_005136</name>
</gene>
<sequence length="576" mass="64654">MAGTPTAHLDPLVFPRGMADNIELRVCGVKSNPDRKLLVEAKSDHLNIAPIPSLLSTSRNVIMSSPTGKGKKNVRIDSLPVNRRVASRGSQTAVAALSAASDAIGQFQNARSVLFAGFLVLDFLFFISDGIKVWLAEATLRAKKYQSYVRSSRETKIASPRKNQINPCQGACASRNSDLTKQQLSNSLSDKLLQHFLSNVAFRLTWLDGPSNPWRSLVLPLAKRSSCLRLSILGLAAAHLSAISPEHDRLNMLQVNHRIRDEILGVLSRKMRFELCKTPFSSNEIHQDPSLIETLASMVVLCYGEMHIPGSPDWRLHLRACRAIIERHGLQISHGRSQDHVVKFFIKEVVDLETFGNVSVFTTALSSQEAIPGSLLSDEQPWVFTSLIRDITLAERSQYGHSSKCVRSPTRVDMQHWHIRILQAYDKATAMTALLPAGQVSLEIHFRAIIEAHYHACLIYSYQALVPHARETGAFQPSIDLLWQIIESFATDSFPAFAHDIFFPLFVAGTECHSTERRSQIEALFLQSISTTGFWCNYTVLQFLRLFWESGNVEVERNWIQFARQNESQINTFCVF</sequence>
<evidence type="ECO:0000313" key="4">
    <source>
        <dbReference type="Proteomes" id="UP001149074"/>
    </source>
</evidence>